<dbReference type="EMBL" id="QWEH01000002">
    <property type="protein sequence ID" value="RHW34389.1"/>
    <property type="molecule type" value="Genomic_DNA"/>
</dbReference>
<keyword evidence="6 14" id="KW-0812">Transmembrane</keyword>
<dbReference type="Pfam" id="PF02518">
    <property type="entry name" value="HATPase_c"/>
    <property type="match status" value="1"/>
</dbReference>
<evidence type="ECO:0000256" key="3">
    <source>
        <dbReference type="ARBA" id="ARBA00022475"/>
    </source>
</evidence>
<proteinExistence type="predicted"/>
<evidence type="ECO:0000256" key="1">
    <source>
        <dbReference type="ARBA" id="ARBA00000085"/>
    </source>
</evidence>
<evidence type="ECO:0000256" key="10">
    <source>
        <dbReference type="ARBA" id="ARBA00022989"/>
    </source>
</evidence>
<feature type="transmembrane region" description="Helical" evidence="14">
    <location>
        <begin position="20"/>
        <end position="38"/>
    </location>
</feature>
<evidence type="ECO:0000256" key="5">
    <source>
        <dbReference type="ARBA" id="ARBA00022679"/>
    </source>
</evidence>
<sequence>MKNRFSSIRYIFIRSHLYSMFLTSILLLTILLSIYVLFEPEWLTVQSIFLFAILYASIAFVISLYTGFKEVGNMLKTKLDGISLLITQFSNGNYDSSIQFPKSMKDEDEITRIAKDLNELGNKLKNQVKSLQRMADEKADFAKSAHKAAVIEERQRIARDLHDAVSQQLFALTMISEASIKQFDKNPALAKKQMKEVATAALQAQTEMRALLLHLRPVHLSGDSLATGIHKLIEELKQKSSIHFHLKINEELELSETIEEHVFRIVQESLSNILRHANANNVQVEIFKKSNELFVHIQDDGKGFDVVNDKERKTSYGLKTMRERSEELGGTFVIRSNPDEGTYIDIRIPC</sequence>
<evidence type="ECO:0000313" key="17">
    <source>
        <dbReference type="Proteomes" id="UP000285456"/>
    </source>
</evidence>
<dbReference type="InterPro" id="IPR050482">
    <property type="entry name" value="Sensor_HK_TwoCompSys"/>
</dbReference>
<evidence type="ECO:0000256" key="11">
    <source>
        <dbReference type="ARBA" id="ARBA00023012"/>
    </source>
</evidence>
<evidence type="ECO:0000256" key="12">
    <source>
        <dbReference type="ARBA" id="ARBA00023136"/>
    </source>
</evidence>
<keyword evidence="12 13" id="KW-0472">Membrane</keyword>
<dbReference type="PANTHER" id="PTHR24421:SF37">
    <property type="entry name" value="SENSOR HISTIDINE KINASE NARS"/>
    <property type="match status" value="1"/>
</dbReference>
<dbReference type="RefSeq" id="WP_118888715.1">
    <property type="nucleotide sequence ID" value="NZ_JAUOPF010000005.1"/>
</dbReference>
<dbReference type="GO" id="GO:0000155">
    <property type="term" value="F:phosphorelay sensor kinase activity"/>
    <property type="evidence" value="ECO:0007669"/>
    <property type="project" value="UniProtKB-UniRule"/>
</dbReference>
<dbReference type="GO" id="GO:0046983">
    <property type="term" value="F:protein dimerization activity"/>
    <property type="evidence" value="ECO:0007669"/>
    <property type="project" value="InterPro"/>
</dbReference>
<protein>
    <recommendedName>
        <fullName evidence="13">Sensor histidine kinase</fullName>
        <ecNumber evidence="13">2.7.13.3</ecNumber>
    </recommendedName>
</protein>
<dbReference type="AlphaFoldDB" id="A0A417YLM0"/>
<dbReference type="CDD" id="cd16917">
    <property type="entry name" value="HATPase_UhpB-NarQ-NarX-like"/>
    <property type="match status" value="1"/>
</dbReference>
<comment type="catalytic activity">
    <reaction evidence="1 13">
        <text>ATP + protein L-histidine = ADP + protein N-phospho-L-histidine.</text>
        <dbReference type="EC" id="2.7.13.3"/>
    </reaction>
</comment>
<name>A0A417YLM0_9BACI</name>
<evidence type="ECO:0000313" key="16">
    <source>
        <dbReference type="EMBL" id="RHW34389.1"/>
    </source>
</evidence>
<keyword evidence="8 13" id="KW-0418">Kinase</keyword>
<dbReference type="PIRSF" id="PIRSF037431">
    <property type="entry name" value="STHK_LiaS"/>
    <property type="match status" value="1"/>
</dbReference>
<evidence type="ECO:0000256" key="13">
    <source>
        <dbReference type="PIRNR" id="PIRNR037431"/>
    </source>
</evidence>
<feature type="transmembrane region" description="Helical" evidence="14">
    <location>
        <begin position="44"/>
        <end position="68"/>
    </location>
</feature>
<dbReference type="GO" id="GO:0005886">
    <property type="term" value="C:plasma membrane"/>
    <property type="evidence" value="ECO:0007669"/>
    <property type="project" value="UniProtKB-SubCell"/>
</dbReference>
<dbReference type="Proteomes" id="UP000285456">
    <property type="component" value="Unassembled WGS sequence"/>
</dbReference>
<dbReference type="Gene3D" id="6.10.340.10">
    <property type="match status" value="1"/>
</dbReference>
<evidence type="ECO:0000256" key="6">
    <source>
        <dbReference type="ARBA" id="ARBA00022692"/>
    </source>
</evidence>
<evidence type="ECO:0000256" key="8">
    <source>
        <dbReference type="ARBA" id="ARBA00022777"/>
    </source>
</evidence>
<evidence type="ECO:0000256" key="14">
    <source>
        <dbReference type="SAM" id="Phobius"/>
    </source>
</evidence>
<keyword evidence="10 14" id="KW-1133">Transmembrane helix</keyword>
<dbReference type="Gene3D" id="1.20.5.1930">
    <property type="match status" value="1"/>
</dbReference>
<accession>A0A417YLM0</accession>
<keyword evidence="11 13" id="KW-0902">Two-component regulatory system</keyword>
<dbReference type="Pfam" id="PF07730">
    <property type="entry name" value="HisKA_3"/>
    <property type="match status" value="1"/>
</dbReference>
<organism evidence="16 17">
    <name type="scientific">Oceanobacillus profundus</name>
    <dbReference type="NCBI Taxonomy" id="372463"/>
    <lineage>
        <taxon>Bacteria</taxon>
        <taxon>Bacillati</taxon>
        <taxon>Bacillota</taxon>
        <taxon>Bacilli</taxon>
        <taxon>Bacillales</taxon>
        <taxon>Bacillaceae</taxon>
        <taxon>Oceanobacillus</taxon>
    </lineage>
</organism>
<keyword evidence="17" id="KW-1185">Reference proteome</keyword>
<dbReference type="GO" id="GO:0005524">
    <property type="term" value="F:ATP binding"/>
    <property type="evidence" value="ECO:0007669"/>
    <property type="project" value="UniProtKB-UniRule"/>
</dbReference>
<dbReference type="InterPro" id="IPR017202">
    <property type="entry name" value="LiaS/VraS"/>
</dbReference>
<dbReference type="OrthoDB" id="9795828at2"/>
<dbReference type="InterPro" id="IPR003594">
    <property type="entry name" value="HATPase_dom"/>
</dbReference>
<dbReference type="SMART" id="SM00387">
    <property type="entry name" value="HATPase_c"/>
    <property type="match status" value="1"/>
</dbReference>
<comment type="caution">
    <text evidence="16">The sequence shown here is derived from an EMBL/GenBank/DDBJ whole genome shotgun (WGS) entry which is preliminary data.</text>
</comment>
<keyword evidence="7 13" id="KW-0547">Nucleotide-binding</keyword>
<evidence type="ECO:0000259" key="15">
    <source>
        <dbReference type="PROSITE" id="PS50109"/>
    </source>
</evidence>
<evidence type="ECO:0000256" key="9">
    <source>
        <dbReference type="ARBA" id="ARBA00022840"/>
    </source>
</evidence>
<gene>
    <name evidence="16" type="ORF">D1B32_04275</name>
</gene>
<dbReference type="Gene3D" id="3.30.565.10">
    <property type="entry name" value="Histidine kinase-like ATPase, C-terminal domain"/>
    <property type="match status" value="1"/>
</dbReference>
<keyword evidence="4" id="KW-0597">Phosphoprotein</keyword>
<evidence type="ECO:0000256" key="7">
    <source>
        <dbReference type="ARBA" id="ARBA00022741"/>
    </source>
</evidence>
<keyword evidence="3 13" id="KW-1003">Cell membrane</keyword>
<feature type="domain" description="Histidine kinase" evidence="15">
    <location>
        <begin position="156"/>
        <end position="350"/>
    </location>
</feature>
<dbReference type="InterPro" id="IPR005467">
    <property type="entry name" value="His_kinase_dom"/>
</dbReference>
<dbReference type="InterPro" id="IPR011712">
    <property type="entry name" value="Sig_transdc_His_kin_sub3_dim/P"/>
</dbReference>
<keyword evidence="9 13" id="KW-0067">ATP-binding</keyword>
<dbReference type="InterPro" id="IPR036890">
    <property type="entry name" value="HATPase_C_sf"/>
</dbReference>
<reference evidence="16 17" key="1">
    <citation type="journal article" date="2007" name="Int. J. Syst. Evol. Microbiol.">
        <title>Oceanobacillus profundus sp. nov., isolated from a deep-sea sediment core.</title>
        <authorList>
            <person name="Kim Y.G."/>
            <person name="Choi D.H."/>
            <person name="Hyun S."/>
            <person name="Cho B.C."/>
        </authorList>
    </citation>
    <scope>NUCLEOTIDE SEQUENCE [LARGE SCALE GENOMIC DNA]</scope>
    <source>
        <strain evidence="16 17">DSM 18246</strain>
    </source>
</reference>
<comment type="subcellular location">
    <subcellularLocation>
        <location evidence="2 13">Cell membrane</location>
        <topology evidence="2 13">Multi-pass membrane protein</topology>
    </subcellularLocation>
</comment>
<evidence type="ECO:0000256" key="4">
    <source>
        <dbReference type="ARBA" id="ARBA00022553"/>
    </source>
</evidence>
<dbReference type="PANTHER" id="PTHR24421">
    <property type="entry name" value="NITRATE/NITRITE SENSOR PROTEIN NARX-RELATED"/>
    <property type="match status" value="1"/>
</dbReference>
<dbReference type="SUPFAM" id="SSF55874">
    <property type="entry name" value="ATPase domain of HSP90 chaperone/DNA topoisomerase II/histidine kinase"/>
    <property type="match status" value="1"/>
</dbReference>
<keyword evidence="5 13" id="KW-0808">Transferase</keyword>
<dbReference type="PROSITE" id="PS50109">
    <property type="entry name" value="HIS_KIN"/>
    <property type="match status" value="1"/>
</dbReference>
<dbReference type="EC" id="2.7.13.3" evidence="13"/>
<evidence type="ECO:0000256" key="2">
    <source>
        <dbReference type="ARBA" id="ARBA00004651"/>
    </source>
</evidence>